<sequence>MSVAEAQLERTTVELLSRDWEEIYGVLDFMNDAVKSSPEATHQLLKNCPPFARAIFQAQLELGIANLEEENIEDHRDEQLDQTLQKVIQITAEEFANLPEEVKQDIMNIRQRFKLPPQPDK</sequence>
<proteinExistence type="predicted"/>
<dbReference type="Pfam" id="PF14327">
    <property type="entry name" value="CSTF2_hinge"/>
    <property type="match status" value="1"/>
</dbReference>
<organism evidence="2 3">
    <name type="scientific">Tritrichomonas foetus</name>
    <dbReference type="NCBI Taxonomy" id="1144522"/>
    <lineage>
        <taxon>Eukaryota</taxon>
        <taxon>Metamonada</taxon>
        <taxon>Parabasalia</taxon>
        <taxon>Tritrichomonadida</taxon>
        <taxon>Tritrichomonadidae</taxon>
        <taxon>Tritrichomonas</taxon>
    </lineage>
</organism>
<dbReference type="Gene3D" id="1.10.20.70">
    <property type="entry name" value="Transcription termination and cleavage factor, C-terminal domain"/>
    <property type="match status" value="1"/>
</dbReference>
<reference evidence="2" key="1">
    <citation type="submission" date="2016-10" db="EMBL/GenBank/DDBJ databases">
        <authorList>
            <person name="Benchimol M."/>
            <person name="Almeida L.G."/>
            <person name="Vasconcelos A.T."/>
            <person name="Perreira-Neves A."/>
            <person name="Rosa I.A."/>
            <person name="Tasca T."/>
            <person name="Bogo M.R."/>
            <person name="de Souza W."/>
        </authorList>
    </citation>
    <scope>NUCLEOTIDE SEQUENCE [LARGE SCALE GENOMIC DNA]</scope>
    <source>
        <strain evidence="2">K</strain>
    </source>
</reference>
<evidence type="ECO:0000313" key="2">
    <source>
        <dbReference type="EMBL" id="OHT10260.1"/>
    </source>
</evidence>
<keyword evidence="3" id="KW-1185">Reference proteome</keyword>
<comment type="caution">
    <text evidence="2">The sequence shown here is derived from an EMBL/GenBank/DDBJ whole genome shotgun (WGS) entry which is preliminary data.</text>
</comment>
<accession>A0A1J4KK93</accession>
<evidence type="ECO:0000259" key="1">
    <source>
        <dbReference type="Pfam" id="PF14327"/>
    </source>
</evidence>
<dbReference type="RefSeq" id="XP_068363396.1">
    <property type="nucleotide sequence ID" value="XM_068491795.1"/>
</dbReference>
<dbReference type="AlphaFoldDB" id="A0A1J4KK93"/>
<dbReference type="InterPro" id="IPR025742">
    <property type="entry name" value="CSTF2_hinge"/>
</dbReference>
<dbReference type="VEuPathDB" id="TrichDB:TRFO_04275"/>
<protein>
    <recommendedName>
        <fullName evidence="1">Cleavage stimulation factor subunit 2 hinge domain-containing protein</fullName>
    </recommendedName>
</protein>
<name>A0A1J4KK93_9EUKA</name>
<feature type="domain" description="Cleavage stimulation factor subunit 2 hinge" evidence="1">
    <location>
        <begin position="21"/>
        <end position="66"/>
    </location>
</feature>
<dbReference type="GeneID" id="94826499"/>
<evidence type="ECO:0000313" key="3">
    <source>
        <dbReference type="Proteomes" id="UP000179807"/>
    </source>
</evidence>
<dbReference type="InterPro" id="IPR038192">
    <property type="entry name" value="CSTF_C_sf"/>
</dbReference>
<dbReference type="EMBL" id="MLAK01000616">
    <property type="protein sequence ID" value="OHT10260.1"/>
    <property type="molecule type" value="Genomic_DNA"/>
</dbReference>
<gene>
    <name evidence="2" type="ORF">TRFO_04275</name>
</gene>
<dbReference type="Proteomes" id="UP000179807">
    <property type="component" value="Unassembled WGS sequence"/>
</dbReference>
<dbReference type="OrthoDB" id="272703at2759"/>